<accession>A0AA35LT77</accession>
<proteinExistence type="predicted"/>
<organism evidence="6 7">
    <name type="scientific">Clonostachys chloroleuca</name>
    <dbReference type="NCBI Taxonomy" id="1926264"/>
    <lineage>
        <taxon>Eukaryota</taxon>
        <taxon>Fungi</taxon>
        <taxon>Dikarya</taxon>
        <taxon>Ascomycota</taxon>
        <taxon>Pezizomycotina</taxon>
        <taxon>Sordariomycetes</taxon>
        <taxon>Hypocreomycetidae</taxon>
        <taxon>Hypocreales</taxon>
        <taxon>Bionectriaceae</taxon>
        <taxon>Clonostachys</taxon>
    </lineage>
</organism>
<dbReference type="GO" id="GO:0046872">
    <property type="term" value="F:metal ion binding"/>
    <property type="evidence" value="ECO:0007669"/>
    <property type="project" value="UniProtKB-KW"/>
</dbReference>
<evidence type="ECO:0008006" key="8">
    <source>
        <dbReference type="Google" id="ProtNLM"/>
    </source>
</evidence>
<keyword evidence="2" id="KW-0862">Zinc</keyword>
<dbReference type="PANTHER" id="PTHR47660:SF3">
    <property type="entry name" value="FINGER DOMAIN PROTEIN, PUTATIVE (AFU_ORTHOLOGUE AFUA_4G03310)-RELATED"/>
    <property type="match status" value="1"/>
</dbReference>
<evidence type="ECO:0000313" key="7">
    <source>
        <dbReference type="Proteomes" id="UP001160390"/>
    </source>
</evidence>
<keyword evidence="3" id="KW-0805">Transcription regulation</keyword>
<name>A0AA35LT77_9HYPO</name>
<evidence type="ECO:0000256" key="4">
    <source>
        <dbReference type="ARBA" id="ARBA00023163"/>
    </source>
</evidence>
<comment type="caution">
    <text evidence="6">The sequence shown here is derived from an EMBL/GenBank/DDBJ whole genome shotgun (WGS) entry which is preliminary data.</text>
</comment>
<sequence>MHSVATSAAPRSESRDLGVVESSWDDLAIDLNLVCTPRLFIQRPKTTTGGQRTATLIRYTLQSYAQRLLHQNDMPPFIHPYSTSAIGGSEPRIGSLNTCASLLHVLHCGVPGSPALFWRNVQCECERLRNEALSMNKWELLAALQALAIYTIERLNTDGTGYETLDALLIRTVTDLAQQCSTIDINVDLNPERLWSDWIFNESTHRVIDMLVHFEPAAMCPFYNTSLVIAPLPSRKQLWKADNASAWHRERELGAGAQTSFALFANGELVDMEQVPLRVRDWRRDLGLLNAESQSENTANWKEWCSGMDEFGSLVMLVASFIDMCSPIT</sequence>
<dbReference type="EMBL" id="CABFNP030000627">
    <property type="protein sequence ID" value="CAI6066027.1"/>
    <property type="molecule type" value="Genomic_DNA"/>
</dbReference>
<dbReference type="PANTHER" id="PTHR47660">
    <property type="entry name" value="TRANSCRIPTION FACTOR WITH C2H2 AND ZN(2)-CYS(6) DNA BINDING DOMAIN (EUROFUNG)-RELATED-RELATED"/>
    <property type="match status" value="1"/>
</dbReference>
<evidence type="ECO:0000256" key="3">
    <source>
        <dbReference type="ARBA" id="ARBA00023015"/>
    </source>
</evidence>
<dbReference type="AlphaFoldDB" id="A0AA35LT77"/>
<protein>
    <recommendedName>
        <fullName evidence="8">Transcription factor domain-containing protein</fullName>
    </recommendedName>
</protein>
<keyword evidence="1" id="KW-0479">Metal-binding</keyword>
<evidence type="ECO:0000313" key="6">
    <source>
        <dbReference type="EMBL" id="CAI6066027.1"/>
    </source>
</evidence>
<reference evidence="6" key="1">
    <citation type="submission" date="2023-01" db="EMBL/GenBank/DDBJ databases">
        <authorList>
            <person name="Piombo E."/>
        </authorList>
    </citation>
    <scope>NUCLEOTIDE SEQUENCE</scope>
</reference>
<keyword evidence="4" id="KW-0804">Transcription</keyword>
<evidence type="ECO:0000256" key="1">
    <source>
        <dbReference type="ARBA" id="ARBA00022723"/>
    </source>
</evidence>
<evidence type="ECO:0000256" key="5">
    <source>
        <dbReference type="ARBA" id="ARBA00023242"/>
    </source>
</evidence>
<keyword evidence="7" id="KW-1185">Reference proteome</keyword>
<keyword evidence="5" id="KW-0539">Nucleus</keyword>
<dbReference type="Proteomes" id="UP001160390">
    <property type="component" value="Unassembled WGS sequence"/>
</dbReference>
<evidence type="ECO:0000256" key="2">
    <source>
        <dbReference type="ARBA" id="ARBA00022833"/>
    </source>
</evidence>
<gene>
    <name evidence="6" type="ORF">CCHLO57077_00015717</name>
</gene>